<dbReference type="SUPFAM" id="SSF53448">
    <property type="entry name" value="Nucleotide-diphospho-sugar transferases"/>
    <property type="match status" value="1"/>
</dbReference>
<dbReference type="EMBL" id="JBHUIJ010000030">
    <property type="protein sequence ID" value="MFD2239408.1"/>
    <property type="molecule type" value="Genomic_DNA"/>
</dbReference>
<comment type="caution">
    <text evidence="1">The sequence shown here is derived from an EMBL/GenBank/DDBJ whole genome shotgun (WGS) entry which is preliminary data.</text>
</comment>
<dbReference type="Gene3D" id="3.90.550.10">
    <property type="entry name" value="Spore Coat Polysaccharide Biosynthesis Protein SpsA, Chain A"/>
    <property type="match status" value="1"/>
</dbReference>
<reference evidence="2" key="1">
    <citation type="journal article" date="2019" name="Int. J. Syst. Evol. Microbiol.">
        <title>The Global Catalogue of Microorganisms (GCM) 10K type strain sequencing project: providing services to taxonomists for standard genome sequencing and annotation.</title>
        <authorList>
            <consortium name="The Broad Institute Genomics Platform"/>
            <consortium name="The Broad Institute Genome Sequencing Center for Infectious Disease"/>
            <person name="Wu L."/>
            <person name="Ma J."/>
        </authorList>
    </citation>
    <scope>NUCLEOTIDE SEQUENCE [LARGE SCALE GENOMIC DNA]</scope>
    <source>
        <strain evidence="2">ZS-35-S2</strain>
    </source>
</reference>
<dbReference type="PANTHER" id="PTHR35105:SF2">
    <property type="entry name" value="PROTEIN CDI"/>
    <property type="match status" value="1"/>
</dbReference>
<dbReference type="InterPro" id="IPR029044">
    <property type="entry name" value="Nucleotide-diphossugar_trans"/>
</dbReference>
<organism evidence="1 2">
    <name type="scientific">Aureimonas populi</name>
    <dbReference type="NCBI Taxonomy" id="1701758"/>
    <lineage>
        <taxon>Bacteria</taxon>
        <taxon>Pseudomonadati</taxon>
        <taxon>Pseudomonadota</taxon>
        <taxon>Alphaproteobacteria</taxon>
        <taxon>Hyphomicrobiales</taxon>
        <taxon>Aurantimonadaceae</taxon>
        <taxon>Aureimonas</taxon>
    </lineage>
</organism>
<accession>A0ABW5CTL5</accession>
<evidence type="ECO:0000313" key="2">
    <source>
        <dbReference type="Proteomes" id="UP001597371"/>
    </source>
</evidence>
<sequence length="232" mass="27178">MSADIARVFIGYDSKEVVAYHVLAQSIIEHSTMPVTLSPLVLPHLEKTFTRERNALQSTEFSFSRFLVPYLSNYEGWSLFMDCDMLMRADIAELWALRDETKAVMCVKHDYQPKVETKFLGQVQTKYEKKNWSSVLLFNNTRCRALTPDFVNTATGLQLHQFKWLDDDSQIGALPAAWNWLVNEYERDESAKNVHFTDGGPYFDEYRDDDYAEEWFAMRERVLYVQQREPKA</sequence>
<dbReference type="RefSeq" id="WP_209736197.1">
    <property type="nucleotide sequence ID" value="NZ_CP072611.1"/>
</dbReference>
<evidence type="ECO:0000313" key="1">
    <source>
        <dbReference type="EMBL" id="MFD2239408.1"/>
    </source>
</evidence>
<name>A0ABW5CTL5_9HYPH</name>
<dbReference type="PANTHER" id="PTHR35105">
    <property type="entry name" value="EXPRESSED PROTEIN"/>
    <property type="match status" value="1"/>
</dbReference>
<dbReference type="Proteomes" id="UP001597371">
    <property type="component" value="Unassembled WGS sequence"/>
</dbReference>
<proteinExistence type="predicted"/>
<gene>
    <name evidence="1" type="ORF">ACFSKQ_18330</name>
</gene>
<keyword evidence="2" id="KW-1185">Reference proteome</keyword>
<protein>
    <submittedName>
        <fullName evidence="1">Glycosyltransferase</fullName>
    </submittedName>
</protein>